<protein>
    <submittedName>
        <fullName evidence="1">Mitochondrial protein</fullName>
    </submittedName>
</protein>
<dbReference type="OrthoDB" id="1701144at2759"/>
<dbReference type="InterPro" id="IPR043502">
    <property type="entry name" value="DNA/RNA_pol_sf"/>
</dbReference>
<accession>A0A371HXB9</accession>
<reference evidence="1" key="1">
    <citation type="submission" date="2018-05" db="EMBL/GenBank/DDBJ databases">
        <title>Draft genome of Mucuna pruriens seed.</title>
        <authorList>
            <person name="Nnadi N.E."/>
            <person name="Vos R."/>
            <person name="Hasami M.H."/>
            <person name="Devisetty U.K."/>
            <person name="Aguiy J.C."/>
        </authorList>
    </citation>
    <scope>NUCLEOTIDE SEQUENCE [LARGE SCALE GENOMIC DNA]</scope>
    <source>
        <strain evidence="1">JCA_2017</strain>
    </source>
</reference>
<dbReference type="Proteomes" id="UP000257109">
    <property type="component" value="Unassembled WGS sequence"/>
</dbReference>
<evidence type="ECO:0000313" key="1">
    <source>
        <dbReference type="EMBL" id="RDY07450.1"/>
    </source>
</evidence>
<gene>
    <name evidence="1" type="ORF">CR513_08449</name>
</gene>
<dbReference type="InterPro" id="IPR043128">
    <property type="entry name" value="Rev_trsase/Diguanyl_cyclase"/>
</dbReference>
<evidence type="ECO:0000313" key="2">
    <source>
        <dbReference type="Proteomes" id="UP000257109"/>
    </source>
</evidence>
<dbReference type="EMBL" id="QJKJ01001466">
    <property type="protein sequence ID" value="RDY07450.1"/>
    <property type="molecule type" value="Genomic_DNA"/>
</dbReference>
<keyword evidence="2" id="KW-1185">Reference proteome</keyword>
<name>A0A371HXB9_MUCPR</name>
<sequence>MNEVLRSYLKKFLLVFFNDILIYSQSIEEHWCGNKPKKIEAMQNWPSPKDIKALRGGGEGVRFVRGYKLMTKPLIELLKKKGIHWTNDA</sequence>
<dbReference type="SUPFAM" id="SSF56672">
    <property type="entry name" value="DNA/RNA polymerases"/>
    <property type="match status" value="1"/>
</dbReference>
<organism evidence="1 2">
    <name type="scientific">Mucuna pruriens</name>
    <name type="common">Velvet bean</name>
    <name type="synonym">Dolichos pruriens</name>
    <dbReference type="NCBI Taxonomy" id="157652"/>
    <lineage>
        <taxon>Eukaryota</taxon>
        <taxon>Viridiplantae</taxon>
        <taxon>Streptophyta</taxon>
        <taxon>Embryophyta</taxon>
        <taxon>Tracheophyta</taxon>
        <taxon>Spermatophyta</taxon>
        <taxon>Magnoliopsida</taxon>
        <taxon>eudicotyledons</taxon>
        <taxon>Gunneridae</taxon>
        <taxon>Pentapetalae</taxon>
        <taxon>rosids</taxon>
        <taxon>fabids</taxon>
        <taxon>Fabales</taxon>
        <taxon>Fabaceae</taxon>
        <taxon>Papilionoideae</taxon>
        <taxon>50 kb inversion clade</taxon>
        <taxon>NPAAA clade</taxon>
        <taxon>indigoferoid/millettioid clade</taxon>
        <taxon>Phaseoleae</taxon>
        <taxon>Mucuna</taxon>
    </lineage>
</organism>
<proteinExistence type="predicted"/>
<dbReference type="Gene3D" id="3.30.70.270">
    <property type="match status" value="2"/>
</dbReference>
<dbReference type="AlphaFoldDB" id="A0A371HXB9"/>
<feature type="non-terminal residue" evidence="1">
    <location>
        <position position="1"/>
    </location>
</feature>
<comment type="caution">
    <text evidence="1">The sequence shown here is derived from an EMBL/GenBank/DDBJ whole genome shotgun (WGS) entry which is preliminary data.</text>
</comment>